<evidence type="ECO:0000313" key="3">
    <source>
        <dbReference type="Proteomes" id="UP000247465"/>
    </source>
</evidence>
<evidence type="ECO:0000313" key="2">
    <source>
        <dbReference type="EMBL" id="AWT58932.1"/>
    </source>
</evidence>
<organism evidence="2 3">
    <name type="scientific">Candidatus Moanibacter tarae</name>
    <dbReference type="NCBI Taxonomy" id="2200854"/>
    <lineage>
        <taxon>Bacteria</taxon>
        <taxon>Pseudomonadati</taxon>
        <taxon>Verrucomicrobiota</taxon>
        <taxon>Opitutia</taxon>
        <taxon>Puniceicoccales</taxon>
        <taxon>Puniceicoccales incertae sedis</taxon>
        <taxon>Candidatus Moanibacter</taxon>
    </lineage>
</organism>
<accession>A0A2Z4ANE5</accession>
<name>A0A2Z4ANE5_9BACT</name>
<keyword evidence="2" id="KW-0413">Isomerase</keyword>
<reference evidence="2 3" key="1">
    <citation type="submission" date="2018-06" db="EMBL/GenBank/DDBJ databases">
        <title>Draft Genome Sequence of a Novel Marine Bacterium Related to the Verrucomicrobia.</title>
        <authorList>
            <person name="Vosseberg J."/>
            <person name="Martijn J."/>
            <person name="Ettema T.J.G."/>
        </authorList>
    </citation>
    <scope>NUCLEOTIDE SEQUENCE [LARGE SCALE GENOMIC DNA]</scope>
    <source>
        <strain evidence="2">TARA_B100001123</strain>
    </source>
</reference>
<dbReference type="KEGG" id="mtar:DF168_00104"/>
<dbReference type="Pfam" id="PF05336">
    <property type="entry name" value="rhaM"/>
    <property type="match status" value="1"/>
</dbReference>
<dbReference type="InterPro" id="IPR008000">
    <property type="entry name" value="Rham/fucose_mutarotase"/>
</dbReference>
<feature type="region of interest" description="Disordered" evidence="1">
    <location>
        <begin position="1"/>
        <end position="21"/>
    </location>
</feature>
<dbReference type="EC" id="5.1.3.32" evidence="2"/>
<dbReference type="Gene3D" id="3.30.70.100">
    <property type="match status" value="1"/>
</dbReference>
<dbReference type="PANTHER" id="PTHR34389">
    <property type="entry name" value="L-RHAMNOSE MUTAROTASE"/>
    <property type="match status" value="1"/>
</dbReference>
<proteinExistence type="predicted"/>
<gene>
    <name evidence="2" type="primary">rhaM_1</name>
    <name evidence="2" type="ORF">DF168_00104</name>
</gene>
<dbReference type="PANTHER" id="PTHR34389:SF2">
    <property type="entry name" value="L-RHAMNOSE MUTAROTASE"/>
    <property type="match status" value="1"/>
</dbReference>
<dbReference type="GO" id="GO:0062192">
    <property type="term" value="F:L-rhamnose mutarotase activity"/>
    <property type="evidence" value="ECO:0007669"/>
    <property type="project" value="UniProtKB-EC"/>
</dbReference>
<dbReference type="InterPro" id="IPR011008">
    <property type="entry name" value="Dimeric_a/b-barrel"/>
</dbReference>
<evidence type="ECO:0000256" key="1">
    <source>
        <dbReference type="SAM" id="MobiDB-lite"/>
    </source>
</evidence>
<dbReference type="Proteomes" id="UP000247465">
    <property type="component" value="Chromosome"/>
</dbReference>
<protein>
    <submittedName>
        <fullName evidence="2">L-rhamnose mutarotase</fullName>
        <ecNumber evidence="2">5.1.3.32</ecNumber>
    </submittedName>
</protein>
<sequence>MGISSGVEPVYGPTNPSPEERHKTKVKRFGFIIGLVSEKEQYYRKLHSGTWPEVLERLKNSHIRNYSIYTAKLDGKKYLFSYWEYTGANYDTDMKAIAEDPVTKLWWEECLPCQIPLPNRKPEEHWMETEMVFLME</sequence>
<dbReference type="AlphaFoldDB" id="A0A2Z4ANE5"/>
<dbReference type="EMBL" id="CP029803">
    <property type="protein sequence ID" value="AWT58932.1"/>
    <property type="molecule type" value="Genomic_DNA"/>
</dbReference>
<dbReference type="SUPFAM" id="SSF54909">
    <property type="entry name" value="Dimeric alpha+beta barrel"/>
    <property type="match status" value="1"/>
</dbReference>